<keyword evidence="1" id="KW-1133">Transmembrane helix</keyword>
<reference evidence="4" key="1">
    <citation type="submission" date="2018-12" db="EMBL/GenBank/DDBJ databases">
        <title>Tengunoibacter tsumagoiensis gen. nov., sp. nov., Dictyobacter kobayashii sp. nov., D. alpinus sp. nov., and D. joshuensis sp. nov. and description of Dictyobacteraceae fam. nov. within the order Ktedonobacterales isolated from Tengu-no-mugimeshi.</title>
        <authorList>
            <person name="Wang C.M."/>
            <person name="Zheng Y."/>
            <person name="Sakai Y."/>
            <person name="Toyoda A."/>
            <person name="Minakuchi Y."/>
            <person name="Abe K."/>
            <person name="Yokota A."/>
            <person name="Yabe S."/>
        </authorList>
    </citation>
    <scope>NUCLEOTIDE SEQUENCE [LARGE SCALE GENOMIC DNA]</scope>
    <source>
        <strain evidence="4">Uno16</strain>
    </source>
</reference>
<evidence type="ECO:0000313" key="3">
    <source>
        <dbReference type="EMBL" id="GCE31869.1"/>
    </source>
</evidence>
<evidence type="ECO:0000313" key="4">
    <source>
        <dbReference type="Proteomes" id="UP000287171"/>
    </source>
</evidence>
<keyword evidence="3" id="KW-0645">Protease</keyword>
<comment type="caution">
    <text evidence="3">The sequence shown here is derived from an EMBL/GenBank/DDBJ whole genome shotgun (WGS) entry which is preliminary data.</text>
</comment>
<feature type="transmembrane region" description="Helical" evidence="1">
    <location>
        <begin position="102"/>
        <end position="126"/>
    </location>
</feature>
<feature type="transmembrane region" description="Helical" evidence="1">
    <location>
        <begin position="60"/>
        <end position="82"/>
    </location>
</feature>
<dbReference type="PANTHER" id="PTHR39430">
    <property type="entry name" value="MEMBRANE-ASSOCIATED PROTEASE-RELATED"/>
    <property type="match status" value="1"/>
</dbReference>
<sequence>MLKNLFWNQKERRVRALWRLLLLFILGTPAIYIVVYALYFPLAIILLLVHLRMALPLLQLVNTMLASAVATLVLTWLVVRFLDHDRFKHFGYHLNKNWWLDFIFGSLLGVFLNSALVLVMWLAGWISVSRLFFNQVTTLPFIVVLGAWLLNFLLVALFEETFARSYPLRNFAQVFNTPSIGSRRAIVLSWLLTSLLFGFGHYSNPHVTLLEMISISMAGLLMGLGYILTGNLGFALGLHMTWDFTQGNIYGFPIAGQTPNNLASLFIFHQHGPIIWTGGIAGPDGGLLSICAFLLGILILLAYIRWRYGKIQLFTPLALYKNEQTKATKLNNTTSQAEI</sequence>
<feature type="transmembrane region" description="Helical" evidence="1">
    <location>
        <begin position="286"/>
        <end position="304"/>
    </location>
</feature>
<feature type="transmembrane region" description="Helical" evidence="1">
    <location>
        <begin position="20"/>
        <end position="48"/>
    </location>
</feature>
<keyword evidence="1" id="KW-0472">Membrane</keyword>
<keyword evidence="4" id="KW-1185">Reference proteome</keyword>
<feature type="transmembrane region" description="Helical" evidence="1">
    <location>
        <begin position="185"/>
        <end position="202"/>
    </location>
</feature>
<dbReference type="Pfam" id="PF02517">
    <property type="entry name" value="Rce1-like"/>
    <property type="match status" value="1"/>
</dbReference>
<gene>
    <name evidence="3" type="ORF">KDA_73530</name>
</gene>
<accession>A0A402BKL0</accession>
<name>A0A402BKL0_9CHLR</name>
<feature type="domain" description="CAAX prenyl protease 2/Lysostaphin resistance protein A-like" evidence="2">
    <location>
        <begin position="145"/>
        <end position="244"/>
    </location>
</feature>
<proteinExistence type="predicted"/>
<dbReference type="InterPro" id="IPR003675">
    <property type="entry name" value="Rce1/LyrA-like_dom"/>
</dbReference>
<organism evidence="3 4">
    <name type="scientific">Dictyobacter alpinus</name>
    <dbReference type="NCBI Taxonomy" id="2014873"/>
    <lineage>
        <taxon>Bacteria</taxon>
        <taxon>Bacillati</taxon>
        <taxon>Chloroflexota</taxon>
        <taxon>Ktedonobacteria</taxon>
        <taxon>Ktedonobacterales</taxon>
        <taxon>Dictyobacteraceae</taxon>
        <taxon>Dictyobacter</taxon>
    </lineage>
</organism>
<dbReference type="GO" id="GO:0080120">
    <property type="term" value="P:CAAX-box protein maturation"/>
    <property type="evidence" value="ECO:0007669"/>
    <property type="project" value="UniProtKB-ARBA"/>
</dbReference>
<keyword evidence="3" id="KW-0378">Hydrolase</keyword>
<dbReference type="RefSeq" id="WP_161982698.1">
    <property type="nucleotide sequence ID" value="NZ_BIFT01000002.1"/>
</dbReference>
<dbReference type="PANTHER" id="PTHR39430:SF1">
    <property type="entry name" value="PROTEASE"/>
    <property type="match status" value="1"/>
</dbReference>
<protein>
    <submittedName>
        <fullName evidence="3">CAAX amino protease</fullName>
    </submittedName>
</protein>
<dbReference type="EMBL" id="BIFT01000002">
    <property type="protein sequence ID" value="GCE31869.1"/>
    <property type="molecule type" value="Genomic_DNA"/>
</dbReference>
<dbReference type="GO" id="GO:0006508">
    <property type="term" value="P:proteolysis"/>
    <property type="evidence" value="ECO:0007669"/>
    <property type="project" value="UniProtKB-KW"/>
</dbReference>
<dbReference type="AlphaFoldDB" id="A0A402BKL0"/>
<dbReference type="GO" id="GO:0004175">
    <property type="term" value="F:endopeptidase activity"/>
    <property type="evidence" value="ECO:0007669"/>
    <property type="project" value="UniProtKB-ARBA"/>
</dbReference>
<evidence type="ECO:0000259" key="2">
    <source>
        <dbReference type="Pfam" id="PF02517"/>
    </source>
</evidence>
<keyword evidence="1" id="KW-0812">Transmembrane</keyword>
<evidence type="ECO:0000256" key="1">
    <source>
        <dbReference type="SAM" id="Phobius"/>
    </source>
</evidence>
<feature type="transmembrane region" description="Helical" evidence="1">
    <location>
        <begin position="209"/>
        <end position="228"/>
    </location>
</feature>
<dbReference type="Proteomes" id="UP000287171">
    <property type="component" value="Unassembled WGS sequence"/>
</dbReference>
<feature type="transmembrane region" description="Helical" evidence="1">
    <location>
        <begin position="138"/>
        <end position="158"/>
    </location>
</feature>